<name>A0ABV2G783_9BACL</name>
<evidence type="ECO:0000256" key="2">
    <source>
        <dbReference type="ARBA" id="ARBA00001966"/>
    </source>
</evidence>
<evidence type="ECO:0000256" key="15">
    <source>
        <dbReference type="ARBA" id="ARBA00024827"/>
    </source>
</evidence>
<evidence type="ECO:0000256" key="3">
    <source>
        <dbReference type="ARBA" id="ARBA00004496"/>
    </source>
</evidence>
<evidence type="ECO:0000256" key="11">
    <source>
        <dbReference type="ARBA" id="ARBA00022840"/>
    </source>
</evidence>
<comment type="subcellular location">
    <subcellularLocation>
        <location evidence="3">Cytoplasm</location>
    </subcellularLocation>
</comment>
<evidence type="ECO:0000256" key="9">
    <source>
        <dbReference type="ARBA" id="ARBA00022741"/>
    </source>
</evidence>
<comment type="function">
    <text evidence="15">Member of the two-component regulatory system NreB/NreC involved in the control of dissimilatory nitrate/nitrite reduction in response to oxygen. NreB functions as a direct oxygen sensor histidine kinase which is autophosphorylated, in the absence of oxygen, probably at the conserved histidine residue, and transfers its phosphate group probably to a conserved aspartate residue of NreC. NreB/NreC activates the expression of the nitrate (narGHJI) and nitrite (nir) reductase operons, as well as the putative nitrate transporter gene narT.</text>
</comment>
<reference evidence="18 19" key="1">
    <citation type="submission" date="2024-06" db="EMBL/GenBank/DDBJ databases">
        <title>Genomic Encyclopedia of Type Strains, Phase IV (KMG-IV): sequencing the most valuable type-strain genomes for metagenomic binning, comparative biology and taxonomic classification.</title>
        <authorList>
            <person name="Goeker M."/>
        </authorList>
    </citation>
    <scope>NUCLEOTIDE SEQUENCE [LARGE SCALE GENOMIC DNA]</scope>
    <source>
        <strain evidence="18 19">DSM 26128</strain>
    </source>
</reference>
<dbReference type="PIRSF" id="PIRSF037432">
    <property type="entry name" value="STHK_NreB"/>
    <property type="match status" value="1"/>
</dbReference>
<evidence type="ECO:0000256" key="12">
    <source>
        <dbReference type="ARBA" id="ARBA00023004"/>
    </source>
</evidence>
<sequence length="355" mass="39612">MNSVRRDQLNELMLKMYANSSEAILFFDRGGKALAANPAAEEILDEDVLAALLEGEDGAICRACAGYTNEHGLRSCRDCYFHHPERDDFTSFQVYLQTKGKGLVPYTSSFQTVDADRDIRVFMLRDMTRQFLTQERLYENKMMKHVIDAQENERKRISRELHDGVAQELMSAVVDLRVLKYMTGDAGLLEKVRQTEASLSRLLEDIRNLSVELRPAALDDLGLDAAFRSHFKRVEENFGLLVNYGGELKGRRYASEIETVIYRVCQEAILNAVKYADVETVDVILSEQGGRVLLSVSDRGRGFAPGGRPDGTGLGLYGMRERAELVGGTLEVESAPYAGTTVRLNVPAVPEKGEG</sequence>
<dbReference type="Gene3D" id="1.20.5.1930">
    <property type="match status" value="1"/>
</dbReference>
<comment type="catalytic activity">
    <reaction evidence="1 16">
        <text>ATP + protein L-histidine = ADP + protein N-phospho-L-histidine.</text>
        <dbReference type="EC" id="2.7.13.3"/>
    </reaction>
</comment>
<evidence type="ECO:0000256" key="1">
    <source>
        <dbReference type="ARBA" id="ARBA00000085"/>
    </source>
</evidence>
<keyword evidence="14" id="KW-0411">Iron-sulfur</keyword>
<evidence type="ECO:0000313" key="19">
    <source>
        <dbReference type="Proteomes" id="UP001549099"/>
    </source>
</evidence>
<dbReference type="Gene3D" id="3.30.565.10">
    <property type="entry name" value="Histidine kinase-like ATPase, C-terminal domain"/>
    <property type="match status" value="1"/>
</dbReference>
<dbReference type="PRINTS" id="PR00344">
    <property type="entry name" value="BCTRLSENSOR"/>
</dbReference>
<dbReference type="InterPro" id="IPR011712">
    <property type="entry name" value="Sig_transdc_His_kin_sub3_dim/P"/>
</dbReference>
<protein>
    <recommendedName>
        <fullName evidence="16">Sensor histidine kinase</fullName>
        <ecNumber evidence="16">2.7.13.3</ecNumber>
    </recommendedName>
</protein>
<keyword evidence="10 16" id="KW-0418">Kinase</keyword>
<dbReference type="InterPro" id="IPR005467">
    <property type="entry name" value="His_kinase_dom"/>
</dbReference>
<dbReference type="Proteomes" id="UP001549099">
    <property type="component" value="Unassembled WGS sequence"/>
</dbReference>
<comment type="cofactor">
    <cofactor evidence="2">
        <name>[4Fe-4S] cluster</name>
        <dbReference type="ChEBI" id="CHEBI:49883"/>
    </cofactor>
</comment>
<evidence type="ECO:0000256" key="5">
    <source>
        <dbReference type="ARBA" id="ARBA00022490"/>
    </source>
</evidence>
<dbReference type="InterPro" id="IPR017203">
    <property type="entry name" value="Sig_transdc_His_kinase_NreB"/>
</dbReference>
<dbReference type="InterPro" id="IPR003594">
    <property type="entry name" value="HATPase_dom"/>
</dbReference>
<dbReference type="Pfam" id="PF02518">
    <property type="entry name" value="HATPase_c"/>
    <property type="match status" value="1"/>
</dbReference>
<evidence type="ECO:0000256" key="8">
    <source>
        <dbReference type="ARBA" id="ARBA00022723"/>
    </source>
</evidence>
<keyword evidence="13 16" id="KW-0902">Two-component regulatory system</keyword>
<evidence type="ECO:0000256" key="13">
    <source>
        <dbReference type="ARBA" id="ARBA00023012"/>
    </source>
</evidence>
<dbReference type="PROSITE" id="PS50109">
    <property type="entry name" value="HIS_KIN"/>
    <property type="match status" value="1"/>
</dbReference>
<keyword evidence="8" id="KW-0479">Metal-binding</keyword>
<keyword evidence="5" id="KW-0963">Cytoplasm</keyword>
<proteinExistence type="predicted"/>
<evidence type="ECO:0000256" key="16">
    <source>
        <dbReference type="PIRNR" id="PIRNR037432"/>
    </source>
</evidence>
<keyword evidence="6" id="KW-0597">Phosphoprotein</keyword>
<keyword evidence="7 16" id="KW-0808">Transferase</keyword>
<keyword evidence="12" id="KW-0408">Iron</keyword>
<dbReference type="GO" id="GO:0004673">
    <property type="term" value="F:protein histidine kinase activity"/>
    <property type="evidence" value="ECO:0007669"/>
    <property type="project" value="UniProtKB-EC"/>
</dbReference>
<keyword evidence="19" id="KW-1185">Reference proteome</keyword>
<dbReference type="EMBL" id="JBEPLW010000001">
    <property type="protein sequence ID" value="MET3574150.1"/>
    <property type="molecule type" value="Genomic_DNA"/>
</dbReference>
<evidence type="ECO:0000256" key="6">
    <source>
        <dbReference type="ARBA" id="ARBA00022553"/>
    </source>
</evidence>
<evidence type="ECO:0000256" key="10">
    <source>
        <dbReference type="ARBA" id="ARBA00022777"/>
    </source>
</evidence>
<dbReference type="PANTHER" id="PTHR24421:SF10">
    <property type="entry name" value="NITRATE_NITRITE SENSOR PROTEIN NARQ"/>
    <property type="match status" value="1"/>
</dbReference>
<evidence type="ECO:0000259" key="17">
    <source>
        <dbReference type="PROSITE" id="PS50109"/>
    </source>
</evidence>
<dbReference type="PANTHER" id="PTHR24421">
    <property type="entry name" value="NITRATE/NITRITE SENSOR PROTEIN NARX-RELATED"/>
    <property type="match status" value="1"/>
</dbReference>
<dbReference type="InterPro" id="IPR050482">
    <property type="entry name" value="Sensor_HK_TwoCompSys"/>
</dbReference>
<keyword evidence="11 16" id="KW-0067">ATP-binding</keyword>
<evidence type="ECO:0000313" key="18">
    <source>
        <dbReference type="EMBL" id="MET3574150.1"/>
    </source>
</evidence>
<dbReference type="SUPFAM" id="SSF55874">
    <property type="entry name" value="ATPase domain of HSP90 chaperone/DNA topoisomerase II/histidine kinase"/>
    <property type="match status" value="1"/>
</dbReference>
<evidence type="ECO:0000256" key="7">
    <source>
        <dbReference type="ARBA" id="ARBA00022679"/>
    </source>
</evidence>
<organism evidence="18 19">
    <name type="scientific">Bhargavaea ullalensis</name>
    <dbReference type="NCBI Taxonomy" id="1265685"/>
    <lineage>
        <taxon>Bacteria</taxon>
        <taxon>Bacillati</taxon>
        <taxon>Bacillota</taxon>
        <taxon>Bacilli</taxon>
        <taxon>Bacillales</taxon>
        <taxon>Caryophanaceae</taxon>
        <taxon>Bhargavaea</taxon>
    </lineage>
</organism>
<dbReference type="SMART" id="SM00387">
    <property type="entry name" value="HATPase_c"/>
    <property type="match status" value="1"/>
</dbReference>
<dbReference type="InterPro" id="IPR036890">
    <property type="entry name" value="HATPase_C_sf"/>
</dbReference>
<dbReference type="Pfam" id="PF07730">
    <property type="entry name" value="HisKA_3"/>
    <property type="match status" value="1"/>
</dbReference>
<dbReference type="InterPro" id="IPR004358">
    <property type="entry name" value="Sig_transdc_His_kin-like_C"/>
</dbReference>
<evidence type="ECO:0000256" key="4">
    <source>
        <dbReference type="ARBA" id="ARBA00022485"/>
    </source>
</evidence>
<accession>A0ABV2G783</accession>
<gene>
    <name evidence="18" type="ORF">ABID49_000026</name>
</gene>
<keyword evidence="9 16" id="KW-0547">Nucleotide-binding</keyword>
<dbReference type="CDD" id="cd16917">
    <property type="entry name" value="HATPase_UhpB-NarQ-NarX-like"/>
    <property type="match status" value="1"/>
</dbReference>
<evidence type="ECO:0000256" key="14">
    <source>
        <dbReference type="ARBA" id="ARBA00023014"/>
    </source>
</evidence>
<dbReference type="EC" id="2.7.13.3" evidence="16"/>
<comment type="caution">
    <text evidence="18">The sequence shown here is derived from an EMBL/GenBank/DDBJ whole genome shotgun (WGS) entry which is preliminary data.</text>
</comment>
<keyword evidence="4" id="KW-0004">4Fe-4S</keyword>
<feature type="domain" description="Histidine kinase" evidence="17">
    <location>
        <begin position="164"/>
        <end position="350"/>
    </location>
</feature>